<keyword evidence="5 6" id="KW-0520">NAD</keyword>
<organism evidence="8 9">
    <name type="scientific">Austwickia chelonae NBRC 105200</name>
    <dbReference type="NCBI Taxonomy" id="1184607"/>
    <lineage>
        <taxon>Bacteria</taxon>
        <taxon>Bacillati</taxon>
        <taxon>Actinomycetota</taxon>
        <taxon>Actinomycetes</taxon>
        <taxon>Micrococcales</taxon>
        <taxon>Dermatophilaceae</taxon>
        <taxon>Austwickia</taxon>
    </lineage>
</organism>
<feature type="domain" description="NADH-quinone oxidoreductase subunit D" evidence="7">
    <location>
        <begin position="318"/>
        <end position="392"/>
    </location>
</feature>
<dbReference type="InterPro" id="IPR029014">
    <property type="entry name" value="NiFe-Hase_large"/>
</dbReference>
<evidence type="ECO:0000256" key="3">
    <source>
        <dbReference type="ARBA" id="ARBA00022719"/>
    </source>
</evidence>
<keyword evidence="4 6" id="KW-1278">Translocase</keyword>
<keyword evidence="2 6" id="KW-0813">Transport</keyword>
<evidence type="ECO:0000256" key="6">
    <source>
        <dbReference type="RuleBase" id="RU003685"/>
    </source>
</evidence>
<protein>
    <submittedName>
        <fullName evidence="8">NADH-quinone oxidoreductase subunit D</fullName>
    </submittedName>
</protein>
<sequence length="392" mass="42571">MTDGPHLDDTTHRETIVGIGAGARWCSDTVIDLGEGHPSSHGLLRLALRLDGERIATAEPIVGHLHRGVEKLFEVRDYRQILALANRHDWHSSYAGELGIALGVEHMLGLEVPTRATWLRTLLAEYTRIVHHLEFLDRMPLPGNEPLLGLHPLRERLLTVLETATGGRMHVMIVRIGGLAQDMPAGWFAQVSDVMAQVRAVLPELTEALAHDRVTTATRGVALLDQDTARAYGVLGPGSRAAGIDVDLRRDEPYLAYGELFVPGGPGRVVTRDDGDALARHQVLAGQIEVSVDLVEACIDRLLALPPESIDVRLPKVLRVPEGAHYVSTEAPAGHAGYLIVSHGEKTPWRLAMRTPSFAAASALSTVLVGTRVRDLAAALGSFYFVIGDIDR</sequence>
<dbReference type="OrthoDB" id="9801496at2"/>
<evidence type="ECO:0000313" key="9">
    <source>
        <dbReference type="Proteomes" id="UP000008495"/>
    </source>
</evidence>
<dbReference type="EMBL" id="BAGZ01000003">
    <property type="protein sequence ID" value="GAB76950.1"/>
    <property type="molecule type" value="Genomic_DNA"/>
</dbReference>
<evidence type="ECO:0000259" key="7">
    <source>
        <dbReference type="Pfam" id="PF00346"/>
    </source>
</evidence>
<comment type="similarity">
    <text evidence="1 6">Belongs to the complex I 49 kDa subunit family.</text>
</comment>
<dbReference type="Gene3D" id="1.10.645.10">
    <property type="entry name" value="Cytochrome-c3 Hydrogenase, chain B"/>
    <property type="match status" value="1"/>
</dbReference>
<evidence type="ECO:0000256" key="2">
    <source>
        <dbReference type="ARBA" id="ARBA00022448"/>
    </source>
</evidence>
<gene>
    <name evidence="8" type="primary">nuoD</name>
    <name evidence="8" type="ORF">AUCHE_03_01680</name>
</gene>
<keyword evidence="9" id="KW-1185">Reference proteome</keyword>
<dbReference type="GO" id="GO:0051287">
    <property type="term" value="F:NAD binding"/>
    <property type="evidence" value="ECO:0007669"/>
    <property type="project" value="InterPro"/>
</dbReference>
<proteinExistence type="inferred from homology"/>
<dbReference type="InterPro" id="IPR014029">
    <property type="entry name" value="NADH_UbQ_OxRdtase_49kDa_CS"/>
</dbReference>
<keyword evidence="3" id="KW-0874">Quinone</keyword>
<evidence type="ECO:0000256" key="4">
    <source>
        <dbReference type="ARBA" id="ARBA00022967"/>
    </source>
</evidence>
<dbReference type="PANTHER" id="PTHR11993">
    <property type="entry name" value="NADH-UBIQUINONE OXIDOREDUCTASE 49 KDA SUBUNIT"/>
    <property type="match status" value="1"/>
</dbReference>
<dbReference type="SUPFAM" id="SSF56762">
    <property type="entry name" value="HydB/Nqo4-like"/>
    <property type="match status" value="1"/>
</dbReference>
<dbReference type="InterPro" id="IPR022885">
    <property type="entry name" value="NDH1_su_D/H"/>
</dbReference>
<dbReference type="InterPro" id="IPR001135">
    <property type="entry name" value="NADH_Q_OxRdtase_suD"/>
</dbReference>
<dbReference type="RefSeq" id="WP_006501701.1">
    <property type="nucleotide sequence ID" value="NZ_BAGZ01000003.1"/>
</dbReference>
<evidence type="ECO:0000313" key="8">
    <source>
        <dbReference type="EMBL" id="GAB76950.1"/>
    </source>
</evidence>
<dbReference type="STRING" id="100225.SAMN05421595_2086"/>
<evidence type="ECO:0000256" key="5">
    <source>
        <dbReference type="ARBA" id="ARBA00023027"/>
    </source>
</evidence>
<reference evidence="8 9" key="1">
    <citation type="submission" date="2012-08" db="EMBL/GenBank/DDBJ databases">
        <title>Whole genome shotgun sequence of Austwickia chelonae NBRC 105200.</title>
        <authorList>
            <person name="Yoshida I."/>
            <person name="Hosoyama A."/>
            <person name="Tsuchikane K."/>
            <person name="Katsumata H."/>
            <person name="Ando Y."/>
            <person name="Ohji S."/>
            <person name="Hamada M."/>
            <person name="Tamura T."/>
            <person name="Yamazoe A."/>
            <person name="Yamazaki S."/>
            <person name="Fujita N."/>
        </authorList>
    </citation>
    <scope>NUCLEOTIDE SEQUENCE [LARGE SCALE GENOMIC DNA]</scope>
    <source>
        <strain evidence="8 9">NBRC 105200</strain>
    </source>
</reference>
<dbReference type="GO" id="GO:0048038">
    <property type="term" value="F:quinone binding"/>
    <property type="evidence" value="ECO:0007669"/>
    <property type="project" value="UniProtKB-KW"/>
</dbReference>
<dbReference type="GO" id="GO:0016651">
    <property type="term" value="F:oxidoreductase activity, acting on NAD(P)H"/>
    <property type="evidence" value="ECO:0007669"/>
    <property type="project" value="InterPro"/>
</dbReference>
<dbReference type="PANTHER" id="PTHR11993:SF10">
    <property type="entry name" value="NADH DEHYDROGENASE [UBIQUINONE] IRON-SULFUR PROTEIN 2, MITOCHONDRIAL"/>
    <property type="match status" value="1"/>
</dbReference>
<feature type="domain" description="NADH-quinone oxidoreductase subunit D" evidence="7">
    <location>
        <begin position="153"/>
        <end position="303"/>
    </location>
</feature>
<comment type="caution">
    <text evidence="8">The sequence shown here is derived from an EMBL/GenBank/DDBJ whole genome shotgun (WGS) entry which is preliminary data.</text>
</comment>
<evidence type="ECO:0000256" key="1">
    <source>
        <dbReference type="ARBA" id="ARBA00005769"/>
    </source>
</evidence>
<dbReference type="PROSITE" id="PS00535">
    <property type="entry name" value="COMPLEX1_49K"/>
    <property type="match status" value="1"/>
</dbReference>
<dbReference type="eggNOG" id="COG0649">
    <property type="taxonomic scope" value="Bacteria"/>
</dbReference>
<dbReference type="AlphaFoldDB" id="K6VNJ1"/>
<name>K6VNJ1_9MICO</name>
<dbReference type="Proteomes" id="UP000008495">
    <property type="component" value="Unassembled WGS sequence"/>
</dbReference>
<dbReference type="Pfam" id="PF00346">
    <property type="entry name" value="Complex1_49kDa"/>
    <property type="match status" value="2"/>
</dbReference>
<accession>K6VNJ1</accession>